<evidence type="ECO:0000313" key="2">
    <source>
        <dbReference type="Ensembl" id="ENSPSMP00000023706.1"/>
    </source>
</evidence>
<sequence length="72" mass="7745">LTLWFSGNRPPAVQKDKAPQAREEEGCAGTRAGMWELSTTSFMPFQAPEYAEVQGQPGPAFGGLGPLCFLSQ</sequence>
<feature type="compositionally biased region" description="Basic and acidic residues" evidence="1">
    <location>
        <begin position="14"/>
        <end position="25"/>
    </location>
</feature>
<dbReference type="AlphaFoldDB" id="A0A8C9DNV6"/>
<reference evidence="2" key="2">
    <citation type="submission" date="2025-09" db="UniProtKB">
        <authorList>
            <consortium name="Ensembl"/>
        </authorList>
    </citation>
    <scope>IDENTIFICATION</scope>
</reference>
<feature type="region of interest" description="Disordered" evidence="1">
    <location>
        <begin position="1"/>
        <end position="27"/>
    </location>
</feature>
<dbReference type="Ensembl" id="ENSPSMT00000027527.1">
    <property type="protein sequence ID" value="ENSPSMP00000023706.1"/>
    <property type="gene ID" value="ENSPSMG00000016756.1"/>
</dbReference>
<reference evidence="2" key="1">
    <citation type="submission" date="2025-08" db="UniProtKB">
        <authorList>
            <consortium name="Ensembl"/>
        </authorList>
    </citation>
    <scope>IDENTIFICATION</scope>
</reference>
<keyword evidence="3" id="KW-1185">Reference proteome</keyword>
<name>A0A8C9DNV6_PROSS</name>
<organism evidence="2 3">
    <name type="scientific">Prolemur simus</name>
    <name type="common">Greater bamboo lemur</name>
    <name type="synonym">Hapalemur simus</name>
    <dbReference type="NCBI Taxonomy" id="1328070"/>
    <lineage>
        <taxon>Eukaryota</taxon>
        <taxon>Metazoa</taxon>
        <taxon>Chordata</taxon>
        <taxon>Craniata</taxon>
        <taxon>Vertebrata</taxon>
        <taxon>Euteleostomi</taxon>
        <taxon>Mammalia</taxon>
        <taxon>Eutheria</taxon>
        <taxon>Euarchontoglires</taxon>
        <taxon>Primates</taxon>
        <taxon>Strepsirrhini</taxon>
        <taxon>Lemuriformes</taxon>
        <taxon>Lemuridae</taxon>
        <taxon>Prolemur</taxon>
    </lineage>
</organism>
<dbReference type="Proteomes" id="UP000694414">
    <property type="component" value="Unplaced"/>
</dbReference>
<protein>
    <submittedName>
        <fullName evidence="2">Uncharacterized protein</fullName>
    </submittedName>
</protein>
<evidence type="ECO:0000313" key="3">
    <source>
        <dbReference type="Proteomes" id="UP000694414"/>
    </source>
</evidence>
<proteinExistence type="predicted"/>
<evidence type="ECO:0000256" key="1">
    <source>
        <dbReference type="SAM" id="MobiDB-lite"/>
    </source>
</evidence>
<accession>A0A8C9DNV6</accession>